<protein>
    <submittedName>
        <fullName evidence="1">Uncharacterized protein</fullName>
    </submittedName>
</protein>
<reference evidence="1 2" key="1">
    <citation type="submission" date="2016-07" db="EMBL/GenBank/DDBJ databases">
        <title>Pervasive Adenine N6-methylation of Active Genes in Fungi.</title>
        <authorList>
            <consortium name="DOE Joint Genome Institute"/>
            <person name="Mondo S.J."/>
            <person name="Dannebaum R.O."/>
            <person name="Kuo R.C."/>
            <person name="Labutti K."/>
            <person name="Haridas S."/>
            <person name="Kuo A."/>
            <person name="Salamov A."/>
            <person name="Ahrendt S.R."/>
            <person name="Lipzen A."/>
            <person name="Sullivan W."/>
            <person name="Andreopoulos W.B."/>
            <person name="Clum A."/>
            <person name="Lindquist E."/>
            <person name="Daum C."/>
            <person name="Ramamoorthy G.K."/>
            <person name="Gryganskyi A."/>
            <person name="Culley D."/>
            <person name="Magnuson J.K."/>
            <person name="James T.Y."/>
            <person name="O'Malley M.A."/>
            <person name="Stajich J.E."/>
            <person name="Spatafora J.W."/>
            <person name="Visel A."/>
            <person name="Grigoriev I.V."/>
        </authorList>
    </citation>
    <scope>NUCLEOTIDE SEQUENCE [LARGE SCALE GENOMIC DNA]</scope>
    <source>
        <strain evidence="1 2">PL171</strain>
    </source>
</reference>
<keyword evidence="2" id="KW-1185">Reference proteome</keyword>
<dbReference type="AlphaFoldDB" id="A0A1Y2H4Y8"/>
<organism evidence="1 2">
    <name type="scientific">Catenaria anguillulae PL171</name>
    <dbReference type="NCBI Taxonomy" id="765915"/>
    <lineage>
        <taxon>Eukaryota</taxon>
        <taxon>Fungi</taxon>
        <taxon>Fungi incertae sedis</taxon>
        <taxon>Blastocladiomycota</taxon>
        <taxon>Blastocladiomycetes</taxon>
        <taxon>Blastocladiales</taxon>
        <taxon>Catenariaceae</taxon>
        <taxon>Catenaria</taxon>
    </lineage>
</organism>
<evidence type="ECO:0000313" key="2">
    <source>
        <dbReference type="Proteomes" id="UP000193411"/>
    </source>
</evidence>
<sequence>MTISKYTTVLVPTTQLPEQAGSSFVTNAHTPSAIMPDTLSSFHTASANHSKAAYCKLCKTHDPDRHQPDRNAPPDNHGNHSVYIECRCSTTCELVYLLKICLQFYVLYHCPTEAHAVLTPLSRQVEASGRAKHPHVEGRHRLSIHQKSLIDSANHRGDSSLAISLTLLDTGQINEQHHLTNCQNLELLRRRKMTAHCGPAKTLVERLMSAAKIQATAACVVDVHLRQHFPQLAPALAQVVAIASTTIQTVLWKERCKLVGLIERRAPEELPAQQPCQCAHC</sequence>
<dbReference type="EMBL" id="MCFL01000150">
    <property type="protein sequence ID" value="ORZ29619.1"/>
    <property type="molecule type" value="Genomic_DNA"/>
</dbReference>
<dbReference type="Proteomes" id="UP000193411">
    <property type="component" value="Unassembled WGS sequence"/>
</dbReference>
<accession>A0A1Y2H4Y8</accession>
<name>A0A1Y2H4Y8_9FUNG</name>
<comment type="caution">
    <text evidence="1">The sequence shown here is derived from an EMBL/GenBank/DDBJ whole genome shotgun (WGS) entry which is preliminary data.</text>
</comment>
<gene>
    <name evidence="1" type="ORF">BCR44DRAFT_354084</name>
</gene>
<evidence type="ECO:0000313" key="1">
    <source>
        <dbReference type="EMBL" id="ORZ29619.1"/>
    </source>
</evidence>
<proteinExistence type="predicted"/>